<evidence type="ECO:0000256" key="1">
    <source>
        <dbReference type="ARBA" id="ARBA00004167"/>
    </source>
</evidence>
<dbReference type="AlphaFoldDB" id="A0A6C0EF72"/>
<proteinExistence type="predicted"/>
<dbReference type="Gene3D" id="3.40.50.150">
    <property type="entry name" value="Vaccinia Virus protein VP39"/>
    <property type="match status" value="1"/>
</dbReference>
<protein>
    <submittedName>
        <fullName evidence="6">Uncharacterized protein</fullName>
    </submittedName>
</protein>
<accession>A0A6C0EF72</accession>
<dbReference type="GO" id="GO:0045492">
    <property type="term" value="P:xylan biosynthetic process"/>
    <property type="evidence" value="ECO:0007669"/>
    <property type="project" value="InterPro"/>
</dbReference>
<name>A0A6C0EF72_9ZZZZ</name>
<dbReference type="GO" id="GO:0016020">
    <property type="term" value="C:membrane"/>
    <property type="evidence" value="ECO:0007669"/>
    <property type="project" value="UniProtKB-SubCell"/>
</dbReference>
<dbReference type="EMBL" id="MN739777">
    <property type="protein sequence ID" value="QHT25985.1"/>
    <property type="molecule type" value="Genomic_DNA"/>
</dbReference>
<reference evidence="6" key="1">
    <citation type="journal article" date="2020" name="Nature">
        <title>Giant virus diversity and host interactions through global metagenomics.</title>
        <authorList>
            <person name="Schulz F."/>
            <person name="Roux S."/>
            <person name="Paez-Espino D."/>
            <person name="Jungbluth S."/>
            <person name="Walsh D.A."/>
            <person name="Denef V.J."/>
            <person name="McMahon K.D."/>
            <person name="Konstantinidis K.T."/>
            <person name="Eloe-Fadrosh E.A."/>
            <person name="Kyrpides N.C."/>
            <person name="Woyke T."/>
        </authorList>
    </citation>
    <scope>NUCLEOTIDE SEQUENCE</scope>
    <source>
        <strain evidence="6">GVMAG-M-3300023179-27</strain>
    </source>
</reference>
<evidence type="ECO:0000256" key="3">
    <source>
        <dbReference type="ARBA" id="ARBA00022692"/>
    </source>
</evidence>
<keyword evidence="4" id="KW-1133">Transmembrane helix</keyword>
<dbReference type="PANTHER" id="PTHR31444">
    <property type="entry name" value="OS11G0490100 PROTEIN"/>
    <property type="match status" value="1"/>
</dbReference>
<sequence>MNRPFYNSNIQLHTKVIDDIFKNFTKDTKFLVYGLGYDSKMWFNGNKNTFFVEDNDFYIELNKDIPKTNIIKYDYKDITVKKSMTMTDDEINTYDIPQKLLDESPFDIILIDGPAGYEEDKFGRLLPFHWCSKLAKKDTIIYADDCKRELEKYCIDKYFSDKKKYYFTERMGCCKIIV</sequence>
<evidence type="ECO:0000256" key="4">
    <source>
        <dbReference type="ARBA" id="ARBA00022989"/>
    </source>
</evidence>
<evidence type="ECO:0000256" key="2">
    <source>
        <dbReference type="ARBA" id="ARBA00004308"/>
    </source>
</evidence>
<organism evidence="6">
    <name type="scientific">viral metagenome</name>
    <dbReference type="NCBI Taxonomy" id="1070528"/>
    <lineage>
        <taxon>unclassified sequences</taxon>
        <taxon>metagenomes</taxon>
        <taxon>organismal metagenomes</taxon>
    </lineage>
</organism>
<evidence type="ECO:0000256" key="5">
    <source>
        <dbReference type="ARBA" id="ARBA00023136"/>
    </source>
</evidence>
<dbReference type="InterPro" id="IPR006514">
    <property type="entry name" value="IRX15/GXM/AGM"/>
</dbReference>
<evidence type="ECO:0000313" key="6">
    <source>
        <dbReference type="EMBL" id="QHT25985.1"/>
    </source>
</evidence>
<comment type="subcellular location">
    <subcellularLocation>
        <location evidence="2">Endomembrane system</location>
    </subcellularLocation>
    <subcellularLocation>
        <location evidence="1">Membrane</location>
        <topology evidence="1">Single-pass membrane protein</topology>
    </subcellularLocation>
</comment>
<dbReference type="GO" id="GO:0012505">
    <property type="term" value="C:endomembrane system"/>
    <property type="evidence" value="ECO:0007669"/>
    <property type="project" value="UniProtKB-SubCell"/>
</dbReference>
<keyword evidence="5" id="KW-0472">Membrane</keyword>
<keyword evidence="3" id="KW-0812">Transmembrane</keyword>
<dbReference type="InterPro" id="IPR029063">
    <property type="entry name" value="SAM-dependent_MTases_sf"/>
</dbReference>